<evidence type="ECO:0000313" key="1">
    <source>
        <dbReference type="EMBL" id="QSX97581.1"/>
    </source>
</evidence>
<protein>
    <submittedName>
        <fullName evidence="1">Uncharacterized protein</fullName>
    </submittedName>
</protein>
<accession>A0AAJ4T6H4</accession>
<gene>
    <name evidence="1" type="ORF">J3P46_06530</name>
</gene>
<organism evidence="1 2">
    <name type="scientific">Janthinobacterium lividum</name>
    <dbReference type="NCBI Taxonomy" id="29581"/>
    <lineage>
        <taxon>Bacteria</taxon>
        <taxon>Pseudomonadati</taxon>
        <taxon>Pseudomonadota</taxon>
        <taxon>Betaproteobacteria</taxon>
        <taxon>Burkholderiales</taxon>
        <taxon>Oxalobacteraceae</taxon>
        <taxon>Janthinobacterium</taxon>
    </lineage>
</organism>
<evidence type="ECO:0000313" key="2">
    <source>
        <dbReference type="Proteomes" id="UP000662821"/>
    </source>
</evidence>
<proteinExistence type="predicted"/>
<name>A0AAJ4T6H4_9BURK</name>
<dbReference type="RefSeq" id="WP_151092914.1">
    <property type="nucleotide sequence ID" value="NZ_CP071520.1"/>
</dbReference>
<sequence>MVNIRKMQGSVSSGECVVPREGIRALFYLHSAHCFVYRSFFWGAKARVPSVRIVATMPWRDLELFSGCYKLVQIGALLVRPLLLVGARKSEPYFSGKFVLLFCCGKLILLTPCHCV</sequence>
<dbReference type="Proteomes" id="UP000662821">
    <property type="component" value="Chromosome"/>
</dbReference>
<reference evidence="1 2" key="1">
    <citation type="submission" date="2021-03" db="EMBL/GenBank/DDBJ databases">
        <title>Draft genome sequence of Janthinobacterium sp. strain PLB02 isolated from infected primmorphs (Lubomirskia baicalensis).</title>
        <authorList>
            <person name="Chernogor L.I."/>
            <person name="Belikov S.I."/>
            <person name="Petrushin I.S."/>
        </authorList>
    </citation>
    <scope>NUCLEOTIDE SEQUENCE [LARGE SCALE GENOMIC DNA]</scope>
    <source>
        <strain evidence="1 2">PLB02</strain>
    </source>
</reference>
<dbReference type="EMBL" id="CP071520">
    <property type="protein sequence ID" value="QSX97581.1"/>
    <property type="molecule type" value="Genomic_DNA"/>
</dbReference>
<dbReference type="AlphaFoldDB" id="A0AAJ4T6H4"/>